<proteinExistence type="inferred from homology"/>
<name>A0A518GES3_9BACT</name>
<keyword evidence="4" id="KW-0235">DNA replication</keyword>
<dbReference type="GO" id="GO:0003677">
    <property type="term" value="F:DNA binding"/>
    <property type="evidence" value="ECO:0007669"/>
    <property type="project" value="InterPro"/>
</dbReference>
<dbReference type="InterPro" id="IPR027417">
    <property type="entry name" value="P-loop_NTPase"/>
</dbReference>
<dbReference type="NCBIfam" id="TIGR01128">
    <property type="entry name" value="holA"/>
    <property type="match status" value="1"/>
</dbReference>
<evidence type="ECO:0000256" key="3">
    <source>
        <dbReference type="ARBA" id="ARBA00022695"/>
    </source>
</evidence>
<keyword evidence="3" id="KW-0548">Nucleotidyltransferase</keyword>
<dbReference type="Gene3D" id="1.10.8.60">
    <property type="match status" value="1"/>
</dbReference>
<dbReference type="InterPro" id="IPR008921">
    <property type="entry name" value="DNA_pol3_clamp-load_cplx_C"/>
</dbReference>
<dbReference type="AlphaFoldDB" id="A0A518GES3"/>
<evidence type="ECO:0000256" key="4">
    <source>
        <dbReference type="ARBA" id="ARBA00022705"/>
    </source>
</evidence>
<comment type="similarity">
    <text evidence="6">Belongs to the DNA polymerase HolA subunit family.</text>
</comment>
<gene>
    <name evidence="8" type="ORF">Q31a_54880</name>
</gene>
<dbReference type="OrthoDB" id="269621at2"/>
<comment type="catalytic activity">
    <reaction evidence="7">
        <text>DNA(n) + a 2'-deoxyribonucleoside 5'-triphosphate = DNA(n+1) + diphosphate</text>
        <dbReference type="Rhea" id="RHEA:22508"/>
        <dbReference type="Rhea" id="RHEA-COMP:17339"/>
        <dbReference type="Rhea" id="RHEA-COMP:17340"/>
        <dbReference type="ChEBI" id="CHEBI:33019"/>
        <dbReference type="ChEBI" id="CHEBI:61560"/>
        <dbReference type="ChEBI" id="CHEBI:173112"/>
        <dbReference type="EC" id="2.7.7.7"/>
    </reaction>
</comment>
<evidence type="ECO:0000256" key="6">
    <source>
        <dbReference type="ARBA" id="ARBA00034754"/>
    </source>
</evidence>
<evidence type="ECO:0000256" key="1">
    <source>
        <dbReference type="ARBA" id="ARBA00012417"/>
    </source>
</evidence>
<dbReference type="InterPro" id="IPR005790">
    <property type="entry name" value="DNA_polIII_delta"/>
</dbReference>
<sequence>MAKGTHCFEILMNDKLPGGSGAGLPGVIVAYGEDAFLRRESIDTALGLGGVDTEAVRSYDGEECKWVDVHDELATLSLFDNSHRVALVNSADKLLKDNRPQLEKWSAAAAEGSLLILMLGSFPSNTKLYKVIEKSGWLINCGLPTSSSRSKTPDLGALKKWIVAWGTKRHELKLTSAQATLILDAVGPDCGLLHQELAKLALYADDKLVLTDELIRQNVGSWRTRTMWEIADSIADGRVADALEQLQRVFAAGEHPAAVIPQISWSLRRFGNAAHLILQSKRTGQNLSGKAAVGFCGFWGADVALAEGRLRRMGLRRASKILQWLLELDLKIKGSHSTPSRAIFALEELCMRLA</sequence>
<dbReference type="GO" id="GO:0003887">
    <property type="term" value="F:DNA-directed DNA polymerase activity"/>
    <property type="evidence" value="ECO:0007669"/>
    <property type="project" value="UniProtKB-KW"/>
</dbReference>
<dbReference type="GO" id="GO:0009360">
    <property type="term" value="C:DNA polymerase III complex"/>
    <property type="evidence" value="ECO:0007669"/>
    <property type="project" value="TreeGrafter"/>
</dbReference>
<dbReference type="SUPFAM" id="SSF48019">
    <property type="entry name" value="post-AAA+ oligomerization domain-like"/>
    <property type="match status" value="1"/>
</dbReference>
<dbReference type="Proteomes" id="UP000318017">
    <property type="component" value="Chromosome"/>
</dbReference>
<dbReference type="Gene3D" id="1.20.272.10">
    <property type="match status" value="1"/>
</dbReference>
<dbReference type="EMBL" id="CP036298">
    <property type="protein sequence ID" value="QDV27101.1"/>
    <property type="molecule type" value="Genomic_DNA"/>
</dbReference>
<organism evidence="8 9">
    <name type="scientific">Aureliella helgolandensis</name>
    <dbReference type="NCBI Taxonomy" id="2527968"/>
    <lineage>
        <taxon>Bacteria</taxon>
        <taxon>Pseudomonadati</taxon>
        <taxon>Planctomycetota</taxon>
        <taxon>Planctomycetia</taxon>
        <taxon>Pirellulales</taxon>
        <taxon>Pirellulaceae</taxon>
        <taxon>Aureliella</taxon>
    </lineage>
</organism>
<keyword evidence="2" id="KW-0808">Transferase</keyword>
<evidence type="ECO:0000256" key="7">
    <source>
        <dbReference type="ARBA" id="ARBA00049244"/>
    </source>
</evidence>
<dbReference type="PANTHER" id="PTHR34388:SF1">
    <property type="entry name" value="DNA POLYMERASE III SUBUNIT DELTA"/>
    <property type="match status" value="1"/>
</dbReference>
<dbReference type="RefSeq" id="WP_145083965.1">
    <property type="nucleotide sequence ID" value="NZ_CP036298.1"/>
</dbReference>
<reference evidence="8 9" key="1">
    <citation type="submission" date="2019-02" db="EMBL/GenBank/DDBJ databases">
        <title>Deep-cultivation of Planctomycetes and their phenomic and genomic characterization uncovers novel biology.</title>
        <authorList>
            <person name="Wiegand S."/>
            <person name="Jogler M."/>
            <person name="Boedeker C."/>
            <person name="Pinto D."/>
            <person name="Vollmers J."/>
            <person name="Rivas-Marin E."/>
            <person name="Kohn T."/>
            <person name="Peeters S.H."/>
            <person name="Heuer A."/>
            <person name="Rast P."/>
            <person name="Oberbeckmann S."/>
            <person name="Bunk B."/>
            <person name="Jeske O."/>
            <person name="Meyerdierks A."/>
            <person name="Storesund J.E."/>
            <person name="Kallscheuer N."/>
            <person name="Luecker S."/>
            <person name="Lage O.M."/>
            <person name="Pohl T."/>
            <person name="Merkel B.J."/>
            <person name="Hornburger P."/>
            <person name="Mueller R.-W."/>
            <person name="Bruemmer F."/>
            <person name="Labrenz M."/>
            <person name="Spormann A.M."/>
            <person name="Op den Camp H."/>
            <person name="Overmann J."/>
            <person name="Amann R."/>
            <person name="Jetten M.S.M."/>
            <person name="Mascher T."/>
            <person name="Medema M.H."/>
            <person name="Devos D.P."/>
            <person name="Kaster A.-K."/>
            <person name="Ovreas L."/>
            <person name="Rohde M."/>
            <person name="Galperin M.Y."/>
            <person name="Jogler C."/>
        </authorList>
    </citation>
    <scope>NUCLEOTIDE SEQUENCE [LARGE SCALE GENOMIC DNA]</scope>
    <source>
        <strain evidence="8 9">Q31a</strain>
    </source>
</reference>
<accession>A0A518GES3</accession>
<evidence type="ECO:0000256" key="2">
    <source>
        <dbReference type="ARBA" id="ARBA00022679"/>
    </source>
</evidence>
<dbReference type="Gene3D" id="3.40.50.300">
    <property type="entry name" value="P-loop containing nucleotide triphosphate hydrolases"/>
    <property type="match status" value="1"/>
</dbReference>
<evidence type="ECO:0000313" key="9">
    <source>
        <dbReference type="Proteomes" id="UP000318017"/>
    </source>
</evidence>
<dbReference type="PANTHER" id="PTHR34388">
    <property type="entry name" value="DNA POLYMERASE III SUBUNIT DELTA"/>
    <property type="match status" value="1"/>
</dbReference>
<evidence type="ECO:0000313" key="8">
    <source>
        <dbReference type="EMBL" id="QDV27101.1"/>
    </source>
</evidence>
<keyword evidence="9" id="KW-1185">Reference proteome</keyword>
<protein>
    <recommendedName>
        <fullName evidence="1">DNA-directed DNA polymerase</fullName>
        <ecNumber evidence="1">2.7.7.7</ecNumber>
    </recommendedName>
</protein>
<keyword evidence="5" id="KW-0239">DNA-directed DNA polymerase</keyword>
<dbReference type="GO" id="GO:0006261">
    <property type="term" value="P:DNA-templated DNA replication"/>
    <property type="evidence" value="ECO:0007669"/>
    <property type="project" value="TreeGrafter"/>
</dbReference>
<evidence type="ECO:0000256" key="5">
    <source>
        <dbReference type="ARBA" id="ARBA00022932"/>
    </source>
</evidence>
<dbReference type="EC" id="2.7.7.7" evidence="1"/>
<dbReference type="KEGG" id="ahel:Q31a_54880"/>